<organism evidence="2">
    <name type="scientific">Tanacetum cinerariifolium</name>
    <name type="common">Dalmatian daisy</name>
    <name type="synonym">Chrysanthemum cinerariifolium</name>
    <dbReference type="NCBI Taxonomy" id="118510"/>
    <lineage>
        <taxon>Eukaryota</taxon>
        <taxon>Viridiplantae</taxon>
        <taxon>Streptophyta</taxon>
        <taxon>Embryophyta</taxon>
        <taxon>Tracheophyta</taxon>
        <taxon>Spermatophyta</taxon>
        <taxon>Magnoliopsida</taxon>
        <taxon>eudicotyledons</taxon>
        <taxon>Gunneridae</taxon>
        <taxon>Pentapetalae</taxon>
        <taxon>asterids</taxon>
        <taxon>campanulids</taxon>
        <taxon>Asterales</taxon>
        <taxon>Asteraceae</taxon>
        <taxon>Asteroideae</taxon>
        <taxon>Anthemideae</taxon>
        <taxon>Anthemidinae</taxon>
        <taxon>Tanacetum</taxon>
    </lineage>
</organism>
<dbReference type="EMBL" id="BKCJ010359903">
    <property type="protein sequence ID" value="GFA04103.1"/>
    <property type="molecule type" value="Genomic_DNA"/>
</dbReference>
<gene>
    <name evidence="2" type="ORF">Tci_576075</name>
</gene>
<reference evidence="2" key="1">
    <citation type="journal article" date="2019" name="Sci. Rep.">
        <title>Draft genome of Tanacetum cinerariifolium, the natural source of mosquito coil.</title>
        <authorList>
            <person name="Yamashiro T."/>
            <person name="Shiraishi A."/>
            <person name="Satake H."/>
            <person name="Nakayama K."/>
        </authorList>
    </citation>
    <scope>NUCLEOTIDE SEQUENCE</scope>
</reference>
<sequence length="361" mass="40333">IDTDDLEEMDVKWQVAMLTIRVKSQIIAIDKTGLGYDGQINESGLNDIHVNASEVLNNVFAVMKVMGSTMASAIICLATNQKFNFLKNIFNNMVFLMYLRFVQVFLDNQVEDMDRHNAIFIISSRTKKVFANMKREGNDFSRKVTPLFATMMVQALEDMGGASKIPTDSYHTPIVTQPSSSSTQKKQKSKRKQRKEIEGRMNEEDMFGVNDLDGDEVIMDVSASEKVEQSVKVVEKEVSIDDPITTAGEVVTTVAKPKAITTVATTVTAAGTRPKVKGIVMQEPSETPLTKPIDSSQQSSKAKDKDKAKMIEPKPLKRKDQIMMDAEVAKNLDVQMQAELKEEERLARLKEEETNIALIES</sequence>
<feature type="compositionally biased region" description="Basic and acidic residues" evidence="1">
    <location>
        <begin position="301"/>
        <end position="320"/>
    </location>
</feature>
<comment type="caution">
    <text evidence="2">The sequence shown here is derived from an EMBL/GenBank/DDBJ whole genome shotgun (WGS) entry which is preliminary data.</text>
</comment>
<evidence type="ECO:0000313" key="2">
    <source>
        <dbReference type="EMBL" id="GFA04103.1"/>
    </source>
</evidence>
<accession>A0A699J1E7</accession>
<dbReference type="AlphaFoldDB" id="A0A699J1E7"/>
<name>A0A699J1E7_TANCI</name>
<feature type="compositionally biased region" description="Basic residues" evidence="1">
    <location>
        <begin position="185"/>
        <end position="194"/>
    </location>
</feature>
<proteinExistence type="predicted"/>
<feature type="region of interest" description="Disordered" evidence="1">
    <location>
        <begin position="278"/>
        <end position="320"/>
    </location>
</feature>
<evidence type="ECO:0000256" key="1">
    <source>
        <dbReference type="SAM" id="MobiDB-lite"/>
    </source>
</evidence>
<protein>
    <submittedName>
        <fullName evidence="2">Uncharacterized protein</fullName>
    </submittedName>
</protein>
<feature type="non-terminal residue" evidence="2">
    <location>
        <position position="1"/>
    </location>
</feature>
<feature type="region of interest" description="Disordered" evidence="1">
    <location>
        <begin position="167"/>
        <end position="200"/>
    </location>
</feature>